<dbReference type="GO" id="GO:0005737">
    <property type="term" value="C:cytoplasm"/>
    <property type="evidence" value="ECO:0007669"/>
    <property type="project" value="TreeGrafter"/>
</dbReference>
<dbReference type="OrthoDB" id="7785529at2759"/>
<feature type="domain" description="Arrestin-like N-terminal" evidence="1">
    <location>
        <begin position="111"/>
        <end position="247"/>
    </location>
</feature>
<keyword evidence="4" id="KW-1185">Reference proteome</keyword>
<evidence type="ECO:0000259" key="2">
    <source>
        <dbReference type="Pfam" id="PF02752"/>
    </source>
</evidence>
<dbReference type="GO" id="GO:0015031">
    <property type="term" value="P:protein transport"/>
    <property type="evidence" value="ECO:0007669"/>
    <property type="project" value="TreeGrafter"/>
</dbReference>
<dbReference type="InterPro" id="IPR050357">
    <property type="entry name" value="Arrestin_domain-protein"/>
</dbReference>
<accession>A0A8S1NBZ7</accession>
<dbReference type="AlphaFoldDB" id="A0A8S1NBZ7"/>
<dbReference type="PANTHER" id="PTHR11188">
    <property type="entry name" value="ARRESTIN DOMAIN CONTAINING PROTEIN"/>
    <property type="match status" value="1"/>
</dbReference>
<protein>
    <recommendedName>
        <fullName evidence="5">Arrestin-like N-terminal domain-containing protein</fullName>
    </recommendedName>
</protein>
<organism evidence="3 4">
    <name type="scientific">Paramecium sonneborni</name>
    <dbReference type="NCBI Taxonomy" id="65129"/>
    <lineage>
        <taxon>Eukaryota</taxon>
        <taxon>Sar</taxon>
        <taxon>Alveolata</taxon>
        <taxon>Ciliophora</taxon>
        <taxon>Intramacronucleata</taxon>
        <taxon>Oligohymenophorea</taxon>
        <taxon>Peniculida</taxon>
        <taxon>Parameciidae</taxon>
        <taxon>Paramecium</taxon>
    </lineage>
</organism>
<dbReference type="Proteomes" id="UP000692954">
    <property type="component" value="Unassembled WGS sequence"/>
</dbReference>
<reference evidence="3" key="1">
    <citation type="submission" date="2021-01" db="EMBL/GenBank/DDBJ databases">
        <authorList>
            <consortium name="Genoscope - CEA"/>
            <person name="William W."/>
        </authorList>
    </citation>
    <scope>NUCLEOTIDE SEQUENCE</scope>
</reference>
<evidence type="ECO:0000313" key="3">
    <source>
        <dbReference type="EMBL" id="CAD8090280.1"/>
    </source>
</evidence>
<dbReference type="PANTHER" id="PTHR11188:SF17">
    <property type="entry name" value="FI21816P1"/>
    <property type="match status" value="1"/>
</dbReference>
<sequence>MLIIMINKKNLQYFYQINVNLFIIIRGPNQNISQNFRQYLNLKLLFDILYLVKINTYFFMQLNYSKNFKFHNYLLQNFSQNQQKKMRTNINIGQKRDRSNIQPNNFGNILITTDKSFYFAGEIISGNIYFKVTQDGLPGCILYLGVIGKEKNEWSETTYHTERETKTDQNGNQLITETNTNKTENYKGKTCIYQHKVELHNFESDIQPLGDFVFPFQFQLSSSLPSSYYEEDRAQISYKVKALVQYKKSQILFIKHSQKLIIQETLRNYQKSLTQELQVTSLNFCFIKNGPCYVKCSINKFHFMPGEKVYLSLDIDNSRFDKPINKLAIKLYHKLELCDNKGNQTSYTSLEGNYQNKGVEARGKYSNNCWIVLSKDLLPTAIADDCCSCCCNFCQNCGQDCRSDCPCCCCPSNPKQSNLIAFPIQIIRPAFEGNGQFLQEPSDQKPQVFQTQKVYLTNLNKQEQNQNVVKYKIKQILSNTGLQIQQMQDSVMSE</sequence>
<proteinExistence type="predicted"/>
<dbReference type="EMBL" id="CAJJDN010000055">
    <property type="protein sequence ID" value="CAD8090280.1"/>
    <property type="molecule type" value="Genomic_DNA"/>
</dbReference>
<dbReference type="Pfam" id="PF00339">
    <property type="entry name" value="Arrestin_N"/>
    <property type="match status" value="1"/>
</dbReference>
<name>A0A8S1NBZ7_9CILI</name>
<gene>
    <name evidence="3" type="ORF">PSON_ATCC_30995.1.T0550237</name>
</gene>
<dbReference type="Pfam" id="PF02752">
    <property type="entry name" value="Arrestin_C"/>
    <property type="match status" value="1"/>
</dbReference>
<feature type="domain" description="Arrestin C-terminal-like" evidence="2">
    <location>
        <begin position="289"/>
        <end position="382"/>
    </location>
</feature>
<dbReference type="InterPro" id="IPR011022">
    <property type="entry name" value="Arrestin_C-like"/>
</dbReference>
<evidence type="ECO:0000259" key="1">
    <source>
        <dbReference type="Pfam" id="PF00339"/>
    </source>
</evidence>
<evidence type="ECO:0008006" key="5">
    <source>
        <dbReference type="Google" id="ProtNLM"/>
    </source>
</evidence>
<comment type="caution">
    <text evidence="3">The sequence shown here is derived from an EMBL/GenBank/DDBJ whole genome shotgun (WGS) entry which is preliminary data.</text>
</comment>
<evidence type="ECO:0000313" key="4">
    <source>
        <dbReference type="Proteomes" id="UP000692954"/>
    </source>
</evidence>
<dbReference type="InterPro" id="IPR011021">
    <property type="entry name" value="Arrestin-like_N"/>
</dbReference>